<evidence type="ECO:0000256" key="3">
    <source>
        <dbReference type="ARBA" id="ARBA00005201"/>
    </source>
</evidence>
<evidence type="ECO:0000256" key="1">
    <source>
        <dbReference type="ARBA" id="ARBA00002121"/>
    </source>
</evidence>
<dbReference type="EC" id="2.7.7.2" evidence="15"/>
<keyword evidence="10 15" id="KW-0274">FAD</keyword>
<dbReference type="NCBIfam" id="TIGR00083">
    <property type="entry name" value="ribF"/>
    <property type="match status" value="1"/>
</dbReference>
<evidence type="ECO:0000256" key="7">
    <source>
        <dbReference type="ARBA" id="ARBA00022695"/>
    </source>
</evidence>
<dbReference type="Proteomes" id="UP000294937">
    <property type="component" value="Unassembled WGS sequence"/>
</dbReference>
<comment type="function">
    <text evidence="1">Catalyzes the phosphorylation of riboflavin to FMN followed by the adenylation of FMN to FAD.</text>
</comment>
<comment type="caution">
    <text evidence="17">The sequence shown here is derived from an EMBL/GenBank/DDBJ whole genome shotgun (WGS) entry which is preliminary data.</text>
</comment>
<comment type="pathway">
    <text evidence="3 15">Cofactor biosynthesis; FMN biosynthesis; FMN from riboflavin (ATP route): step 1/1.</text>
</comment>
<accession>A0A4R3L049</accession>
<dbReference type="RefSeq" id="WP_131926542.1">
    <property type="nucleotide sequence ID" value="NZ_SMAG01000011.1"/>
</dbReference>
<evidence type="ECO:0000256" key="11">
    <source>
        <dbReference type="ARBA" id="ARBA00022840"/>
    </source>
</evidence>
<dbReference type="InterPro" id="IPR014729">
    <property type="entry name" value="Rossmann-like_a/b/a_fold"/>
</dbReference>
<dbReference type="GO" id="GO:0008531">
    <property type="term" value="F:riboflavin kinase activity"/>
    <property type="evidence" value="ECO:0007669"/>
    <property type="project" value="UniProtKB-UniRule"/>
</dbReference>
<keyword evidence="4 15" id="KW-0285">Flavoprotein</keyword>
<keyword evidence="9 15" id="KW-0418">Kinase</keyword>
<dbReference type="OrthoDB" id="9803667at2"/>
<evidence type="ECO:0000256" key="13">
    <source>
        <dbReference type="ARBA" id="ARBA00047880"/>
    </source>
</evidence>
<evidence type="ECO:0000256" key="12">
    <source>
        <dbReference type="ARBA" id="ARBA00023268"/>
    </source>
</evidence>
<dbReference type="GO" id="GO:0003919">
    <property type="term" value="F:FMN adenylyltransferase activity"/>
    <property type="evidence" value="ECO:0007669"/>
    <property type="project" value="UniProtKB-UniRule"/>
</dbReference>
<keyword evidence="8 15" id="KW-0547">Nucleotide-binding</keyword>
<dbReference type="Pfam" id="PF06574">
    <property type="entry name" value="FAD_syn"/>
    <property type="match status" value="1"/>
</dbReference>
<dbReference type="NCBIfam" id="NF004160">
    <property type="entry name" value="PRK05627.1-3"/>
    <property type="match status" value="1"/>
</dbReference>
<dbReference type="SUPFAM" id="SSF82114">
    <property type="entry name" value="Riboflavin kinase-like"/>
    <property type="match status" value="1"/>
</dbReference>
<dbReference type="InterPro" id="IPR015865">
    <property type="entry name" value="Riboflavin_kinase_bac/euk"/>
</dbReference>
<protein>
    <recommendedName>
        <fullName evidence="15">Riboflavin biosynthesis protein</fullName>
    </recommendedName>
    <domain>
        <recommendedName>
            <fullName evidence="15">Riboflavin kinase</fullName>
            <ecNumber evidence="15">2.7.1.26</ecNumber>
        </recommendedName>
        <alternativeName>
            <fullName evidence="15">Flavokinase</fullName>
        </alternativeName>
    </domain>
    <domain>
        <recommendedName>
            <fullName evidence="15">FMN adenylyltransferase</fullName>
            <ecNumber evidence="15">2.7.7.2</ecNumber>
        </recommendedName>
        <alternativeName>
            <fullName evidence="15">FAD pyrophosphorylase</fullName>
        </alternativeName>
        <alternativeName>
            <fullName evidence="15">FAD synthase</fullName>
        </alternativeName>
    </domain>
</protein>
<evidence type="ECO:0000313" key="18">
    <source>
        <dbReference type="Proteomes" id="UP000294937"/>
    </source>
</evidence>
<dbReference type="CDD" id="cd02064">
    <property type="entry name" value="FAD_synthetase_N"/>
    <property type="match status" value="1"/>
</dbReference>
<comment type="similarity">
    <text evidence="15">Belongs to the ribF family.</text>
</comment>
<sequence length="313" mass="35469">MQIINLSYPFQPHTFDVEVTMALGYFDGVHLGHQAVIQEAIRLAHLSGTEPAVMTFHPHPREVLGKAKITRYLTPLSEKLASFSELGVKRAYVMKFDTEFAQLTKEEFVQQVLVPLQVKGVVTGFNYSFGRFASGKAEDLAILGKDLFTAKIVQPVEIEGKVLSSSRVRKELAEGEMEIVSQILGRPYKVKGKVVLGDQRGRKMKFPTANLQLDQPYMIPRRGVYVARVHYPTGVASGIMNIGVRPTFTENEQVEKLEVHLLDRDLDLYGQELEVEMLHFIRDEQKFSSMNALIEQIQKDRQTAEEWLAAYVE</sequence>
<evidence type="ECO:0000313" key="17">
    <source>
        <dbReference type="EMBL" id="TCS92552.1"/>
    </source>
</evidence>
<dbReference type="GO" id="GO:0005524">
    <property type="term" value="F:ATP binding"/>
    <property type="evidence" value="ECO:0007669"/>
    <property type="project" value="UniProtKB-UniRule"/>
</dbReference>
<dbReference type="FunFam" id="2.40.30.30:FF:000003">
    <property type="entry name" value="Riboflavin biosynthesis protein"/>
    <property type="match status" value="1"/>
</dbReference>
<comment type="catalytic activity">
    <reaction evidence="13 15">
        <text>riboflavin + ATP = FMN + ADP + H(+)</text>
        <dbReference type="Rhea" id="RHEA:14357"/>
        <dbReference type="ChEBI" id="CHEBI:15378"/>
        <dbReference type="ChEBI" id="CHEBI:30616"/>
        <dbReference type="ChEBI" id="CHEBI:57986"/>
        <dbReference type="ChEBI" id="CHEBI:58210"/>
        <dbReference type="ChEBI" id="CHEBI:456216"/>
        <dbReference type="EC" id="2.7.1.26"/>
    </reaction>
</comment>
<dbReference type="FunFam" id="3.40.50.620:FF:000021">
    <property type="entry name" value="Riboflavin biosynthesis protein"/>
    <property type="match status" value="1"/>
</dbReference>
<dbReference type="UniPathway" id="UPA00277">
    <property type="reaction ID" value="UER00407"/>
</dbReference>
<evidence type="ECO:0000256" key="15">
    <source>
        <dbReference type="PIRNR" id="PIRNR004491"/>
    </source>
</evidence>
<evidence type="ECO:0000259" key="16">
    <source>
        <dbReference type="SMART" id="SM00904"/>
    </source>
</evidence>
<dbReference type="NCBIfam" id="NF004162">
    <property type="entry name" value="PRK05627.1-5"/>
    <property type="match status" value="1"/>
</dbReference>
<dbReference type="InterPro" id="IPR015864">
    <property type="entry name" value="FAD_synthase"/>
</dbReference>
<dbReference type="InterPro" id="IPR002606">
    <property type="entry name" value="Riboflavin_kinase_bac"/>
</dbReference>
<dbReference type="EMBL" id="SMAG01000011">
    <property type="protein sequence ID" value="TCS92552.1"/>
    <property type="molecule type" value="Genomic_DNA"/>
</dbReference>
<dbReference type="PANTHER" id="PTHR22749:SF6">
    <property type="entry name" value="RIBOFLAVIN KINASE"/>
    <property type="match status" value="1"/>
</dbReference>
<reference evidence="17 18" key="1">
    <citation type="submission" date="2019-03" db="EMBL/GenBank/DDBJ databases">
        <title>Genomic Encyclopedia of Type Strains, Phase IV (KMG-IV): sequencing the most valuable type-strain genomes for metagenomic binning, comparative biology and taxonomic classification.</title>
        <authorList>
            <person name="Goeker M."/>
        </authorList>
    </citation>
    <scope>NUCLEOTIDE SEQUENCE [LARGE SCALE GENOMIC DNA]</scope>
    <source>
        <strain evidence="17 18">DSM 45707</strain>
    </source>
</reference>
<dbReference type="EC" id="2.7.1.26" evidence="15"/>
<proteinExistence type="inferred from homology"/>
<dbReference type="GO" id="GO:0009231">
    <property type="term" value="P:riboflavin biosynthetic process"/>
    <property type="evidence" value="ECO:0007669"/>
    <property type="project" value="InterPro"/>
</dbReference>
<evidence type="ECO:0000256" key="8">
    <source>
        <dbReference type="ARBA" id="ARBA00022741"/>
    </source>
</evidence>
<dbReference type="SMART" id="SM00904">
    <property type="entry name" value="Flavokinase"/>
    <property type="match status" value="1"/>
</dbReference>
<keyword evidence="11 15" id="KW-0067">ATP-binding</keyword>
<comment type="pathway">
    <text evidence="2 15">Cofactor biosynthesis; FAD biosynthesis; FAD from FMN: step 1/1.</text>
</comment>
<evidence type="ECO:0000256" key="2">
    <source>
        <dbReference type="ARBA" id="ARBA00004726"/>
    </source>
</evidence>
<dbReference type="GO" id="GO:0009398">
    <property type="term" value="P:FMN biosynthetic process"/>
    <property type="evidence" value="ECO:0007669"/>
    <property type="project" value="UniProtKB-UniRule"/>
</dbReference>
<dbReference type="Gene3D" id="3.40.50.620">
    <property type="entry name" value="HUPs"/>
    <property type="match status" value="1"/>
</dbReference>
<dbReference type="InterPro" id="IPR023468">
    <property type="entry name" value="Riboflavin_kinase"/>
</dbReference>
<keyword evidence="12" id="KW-0511">Multifunctional enzyme</keyword>
<evidence type="ECO:0000256" key="6">
    <source>
        <dbReference type="ARBA" id="ARBA00022679"/>
    </source>
</evidence>
<keyword evidence="6 15" id="KW-0808">Transferase</keyword>
<comment type="catalytic activity">
    <reaction evidence="14 15">
        <text>FMN + ATP + H(+) = FAD + diphosphate</text>
        <dbReference type="Rhea" id="RHEA:17237"/>
        <dbReference type="ChEBI" id="CHEBI:15378"/>
        <dbReference type="ChEBI" id="CHEBI:30616"/>
        <dbReference type="ChEBI" id="CHEBI:33019"/>
        <dbReference type="ChEBI" id="CHEBI:57692"/>
        <dbReference type="ChEBI" id="CHEBI:58210"/>
        <dbReference type="EC" id="2.7.7.2"/>
    </reaction>
</comment>
<evidence type="ECO:0000256" key="10">
    <source>
        <dbReference type="ARBA" id="ARBA00022827"/>
    </source>
</evidence>
<dbReference type="GO" id="GO:0006747">
    <property type="term" value="P:FAD biosynthetic process"/>
    <property type="evidence" value="ECO:0007669"/>
    <property type="project" value="UniProtKB-UniRule"/>
</dbReference>
<dbReference type="InterPro" id="IPR023465">
    <property type="entry name" value="Riboflavin_kinase_dom_sf"/>
</dbReference>
<dbReference type="PIRSF" id="PIRSF004491">
    <property type="entry name" value="FAD_Synth"/>
    <property type="match status" value="1"/>
</dbReference>
<keyword evidence="7 15" id="KW-0548">Nucleotidyltransferase</keyword>
<feature type="domain" description="Riboflavin kinase" evidence="16">
    <location>
        <begin position="183"/>
        <end position="309"/>
    </location>
</feature>
<evidence type="ECO:0000256" key="5">
    <source>
        <dbReference type="ARBA" id="ARBA00022643"/>
    </source>
</evidence>
<keyword evidence="5 15" id="KW-0288">FMN</keyword>
<evidence type="ECO:0000256" key="9">
    <source>
        <dbReference type="ARBA" id="ARBA00022777"/>
    </source>
</evidence>
<dbReference type="AlphaFoldDB" id="A0A4R3L049"/>
<evidence type="ECO:0000256" key="14">
    <source>
        <dbReference type="ARBA" id="ARBA00049494"/>
    </source>
</evidence>
<gene>
    <name evidence="17" type="ORF">EDD58_11116</name>
</gene>
<dbReference type="Gene3D" id="2.40.30.30">
    <property type="entry name" value="Riboflavin kinase-like"/>
    <property type="match status" value="1"/>
</dbReference>
<organism evidence="17 18">
    <name type="scientific">Hazenella coriacea</name>
    <dbReference type="NCBI Taxonomy" id="1179467"/>
    <lineage>
        <taxon>Bacteria</taxon>
        <taxon>Bacillati</taxon>
        <taxon>Bacillota</taxon>
        <taxon>Bacilli</taxon>
        <taxon>Bacillales</taxon>
        <taxon>Thermoactinomycetaceae</taxon>
        <taxon>Hazenella</taxon>
    </lineage>
</organism>
<name>A0A4R3L049_9BACL</name>
<keyword evidence="18" id="KW-1185">Reference proteome</keyword>
<dbReference type="SUPFAM" id="SSF52374">
    <property type="entry name" value="Nucleotidylyl transferase"/>
    <property type="match status" value="1"/>
</dbReference>
<evidence type="ECO:0000256" key="4">
    <source>
        <dbReference type="ARBA" id="ARBA00022630"/>
    </source>
</evidence>
<dbReference type="PANTHER" id="PTHR22749">
    <property type="entry name" value="RIBOFLAVIN KINASE/FMN ADENYLYLTRANSFERASE"/>
    <property type="match status" value="1"/>
</dbReference>
<dbReference type="Pfam" id="PF01687">
    <property type="entry name" value="Flavokinase"/>
    <property type="match status" value="1"/>
</dbReference>
<dbReference type="UniPathway" id="UPA00276">
    <property type="reaction ID" value="UER00406"/>
</dbReference>